<dbReference type="InterPro" id="IPR001036">
    <property type="entry name" value="Acrflvin-R"/>
</dbReference>
<feature type="transmembrane region" description="Helical" evidence="1">
    <location>
        <begin position="910"/>
        <end position="928"/>
    </location>
</feature>
<dbReference type="PRINTS" id="PR00702">
    <property type="entry name" value="ACRIFLAVINRP"/>
</dbReference>
<gene>
    <name evidence="2" type="ORF">AKJ09_07424</name>
</gene>
<dbReference type="Gene3D" id="3.30.70.1430">
    <property type="entry name" value="Multidrug efflux transporter AcrB pore domain"/>
    <property type="match status" value="2"/>
</dbReference>
<feature type="transmembrane region" description="Helical" evidence="1">
    <location>
        <begin position="432"/>
        <end position="456"/>
    </location>
</feature>
<dbReference type="SUPFAM" id="SSF82693">
    <property type="entry name" value="Multidrug efflux transporter AcrB pore domain, PN1, PN2, PC1 and PC2 subdomains"/>
    <property type="match status" value="3"/>
</dbReference>
<feature type="transmembrane region" description="Helical" evidence="1">
    <location>
        <begin position="854"/>
        <end position="873"/>
    </location>
</feature>
<dbReference type="Gene3D" id="3.30.70.1320">
    <property type="entry name" value="Multidrug efflux transporter AcrB pore domain like"/>
    <property type="match status" value="1"/>
</dbReference>
<dbReference type="SUPFAM" id="SSF82714">
    <property type="entry name" value="Multidrug efflux transporter AcrB TolC docking domain, DN and DC subdomains"/>
    <property type="match status" value="2"/>
</dbReference>
<dbReference type="GO" id="GO:0005886">
    <property type="term" value="C:plasma membrane"/>
    <property type="evidence" value="ECO:0007669"/>
    <property type="project" value="TreeGrafter"/>
</dbReference>
<sequence length="1045" mass="112508">MQWLAEICVRRPIFATVLILLILVIGTAGYVKLGVDRFPNVDLPIVVVTTRLPGAAPEDVETEISDKVEEAVNTISGIDELTSISSEGVSQVIIRFVLEKSTDVASQEVRDRLQLIMQDLPKGIDLPTVQKMDPDASPIIQLALKWDGHAVQEVTELADKRVRRALETVNGVGQVAIVGGQKRQVNVWLDPVRMRGSNVTALDVQRAIANQNLTVPGGRVDTGPEQLTLRIHGRVERASEIGGLVVRQEAGHSILVRDVGRVEDGAEERETSALLNGEPTIILAIRKQSGSNTVQVVDQIRERLGDVRKGLPQGASLDVIRDDSGVIRTSVGGVKEHLVVGAILAAIVVFFFLGSGRSTIIAATAIPTSIVGTFALMWFMGYTLNTITLLALALAVGIVIDDAIVVLENIFRYVDEKGFEPAKAAVAATKEIGLAVLATTLSLIAVFLPVAFLGGIPGRFLASFGVTMAFSIAVSLVVSFSLTPMLAARWLKRKAPGAKKPLGERIVDAFYRPVERIYMVMLGFVLRHRWIVFAASALSLAGCFPLAGAARKGFLPSSDEAQFEVVVRAPEGTSLAQTQLITNRIATQLRTWPTVALTVATVGDDAAKTQNVGRIYTRLSDPRDRKETQNELMNKVRTDIFPRESKDLRLSVQEVAAFGGGFSTAKIQYTVRGPDLKKLESITASVLGKLRQVPGAVDVDSSLISGKPELGVYIDRPRAADLGVSVADTASTLRVLVDGEKVSTYEEKGEQYDVRVRAEPQYRATTTGLEMLTLPSPRLGLVPLRSVVDIKRGAGPATINHLNRQRVVTLLSNVKPGFSDGAIADAVAKIIKEEHLSAEYIAEPTGQTREMGRVFISFGAAIGLSFIFMYLVLAAQFESWLHPVTILLSLPLTLPFAVASVVIFKQSLDIFSGLGILVLFGVVKKNAILQIDHTNHLRAGGMARHEAILEANRDRLRPILMTTLAFVAGMLPLVLSKGIGASNNQATGGVVVGGQTLSLLLTLLATPVAYTVFDDISNLVARIFGRKKVPDAPQSGNAPAHAAEE</sequence>
<accession>A0A0K1Q4M2</accession>
<keyword evidence="1" id="KW-1133">Transmembrane helix</keyword>
<name>A0A0K1Q4M2_9BACT</name>
<dbReference type="PANTHER" id="PTHR32063">
    <property type="match status" value="1"/>
</dbReference>
<keyword evidence="3" id="KW-1185">Reference proteome</keyword>
<dbReference type="Pfam" id="PF00873">
    <property type="entry name" value="ACR_tran"/>
    <property type="match status" value="1"/>
</dbReference>
<reference evidence="2 3" key="1">
    <citation type="submission" date="2015-08" db="EMBL/GenBank/DDBJ databases">
        <authorList>
            <person name="Babu N.S."/>
            <person name="Beckwith C.J."/>
            <person name="Beseler K.G."/>
            <person name="Brison A."/>
            <person name="Carone J.V."/>
            <person name="Caskin T.P."/>
            <person name="Diamond M."/>
            <person name="Durham M.E."/>
            <person name="Foxe J.M."/>
            <person name="Go M."/>
            <person name="Henderson B.A."/>
            <person name="Jones I.B."/>
            <person name="McGettigan J.A."/>
            <person name="Micheletti S.J."/>
            <person name="Nasrallah M.E."/>
            <person name="Ortiz D."/>
            <person name="Piller C.R."/>
            <person name="Privatt S.R."/>
            <person name="Schneider S.L."/>
            <person name="Sharp S."/>
            <person name="Smith T.C."/>
            <person name="Stanton J.D."/>
            <person name="Ullery H.E."/>
            <person name="Wilson R.J."/>
            <person name="Serrano M.G."/>
            <person name="Buck G."/>
            <person name="Lee V."/>
            <person name="Wang Y."/>
            <person name="Carvalho R."/>
            <person name="Voegtly L."/>
            <person name="Shi R."/>
            <person name="Duckworth R."/>
            <person name="Johnson A."/>
            <person name="Loviza R."/>
            <person name="Walstead R."/>
            <person name="Shah Z."/>
            <person name="Kiflezghi M."/>
            <person name="Wade K."/>
            <person name="Ball S.L."/>
            <person name="Bradley K.W."/>
            <person name="Asai D.J."/>
            <person name="Bowman C.A."/>
            <person name="Russell D.A."/>
            <person name="Pope W.H."/>
            <person name="Jacobs-Sera D."/>
            <person name="Hendrix R.W."/>
            <person name="Hatfull G.F."/>
        </authorList>
    </citation>
    <scope>NUCLEOTIDE SEQUENCE [LARGE SCALE GENOMIC DNA]</scope>
    <source>
        <strain evidence="2 3">DSM 27648</strain>
    </source>
</reference>
<organism evidence="2 3">
    <name type="scientific">Labilithrix luteola</name>
    <dbReference type="NCBI Taxonomy" id="1391654"/>
    <lineage>
        <taxon>Bacteria</taxon>
        <taxon>Pseudomonadati</taxon>
        <taxon>Myxococcota</taxon>
        <taxon>Polyangia</taxon>
        <taxon>Polyangiales</taxon>
        <taxon>Labilitrichaceae</taxon>
        <taxon>Labilithrix</taxon>
    </lineage>
</organism>
<feature type="transmembrane region" description="Helical" evidence="1">
    <location>
        <begin position="468"/>
        <end position="491"/>
    </location>
</feature>
<dbReference type="SUPFAM" id="SSF82866">
    <property type="entry name" value="Multidrug efflux transporter AcrB transmembrane domain"/>
    <property type="match status" value="2"/>
</dbReference>
<dbReference type="AlphaFoldDB" id="A0A0K1Q4M2"/>
<dbReference type="OrthoDB" id="5298114at2"/>
<protein>
    <submittedName>
        <fullName evidence="2">RND multidrug efflux transporter</fullName>
    </submittedName>
</protein>
<dbReference type="EMBL" id="CP012333">
    <property type="protein sequence ID" value="AKV00761.1"/>
    <property type="molecule type" value="Genomic_DNA"/>
</dbReference>
<dbReference type="InterPro" id="IPR027463">
    <property type="entry name" value="AcrB_DN_DC_subdom"/>
</dbReference>
<dbReference type="Proteomes" id="UP000064967">
    <property type="component" value="Chromosome"/>
</dbReference>
<evidence type="ECO:0000313" key="2">
    <source>
        <dbReference type="EMBL" id="AKV00761.1"/>
    </source>
</evidence>
<feature type="transmembrane region" description="Helical" evidence="1">
    <location>
        <begin position="337"/>
        <end position="353"/>
    </location>
</feature>
<feature type="transmembrane region" description="Helical" evidence="1">
    <location>
        <begin position="387"/>
        <end position="411"/>
    </location>
</feature>
<dbReference type="RefSeq" id="WP_146651990.1">
    <property type="nucleotide sequence ID" value="NZ_CP012333.1"/>
</dbReference>
<dbReference type="GO" id="GO:0042910">
    <property type="term" value="F:xenobiotic transmembrane transporter activity"/>
    <property type="evidence" value="ECO:0007669"/>
    <property type="project" value="TreeGrafter"/>
</dbReference>
<dbReference type="PANTHER" id="PTHR32063:SF0">
    <property type="entry name" value="SWARMING MOTILITY PROTEIN SWRC"/>
    <property type="match status" value="1"/>
</dbReference>
<keyword evidence="1" id="KW-0472">Membrane</keyword>
<proteinExistence type="predicted"/>
<dbReference type="STRING" id="1391654.AKJ09_07424"/>
<dbReference type="KEGG" id="llu:AKJ09_07424"/>
<feature type="transmembrane region" description="Helical" evidence="1">
    <location>
        <begin position="880"/>
        <end position="904"/>
    </location>
</feature>
<feature type="transmembrane region" description="Helical" evidence="1">
    <location>
        <begin position="360"/>
        <end position="381"/>
    </location>
</feature>
<feature type="transmembrane region" description="Helical" evidence="1">
    <location>
        <begin position="992"/>
        <end position="1013"/>
    </location>
</feature>
<feature type="transmembrane region" description="Helical" evidence="1">
    <location>
        <begin position="959"/>
        <end position="980"/>
    </location>
</feature>
<dbReference type="PATRIC" id="fig|1391654.3.peg.7538"/>
<evidence type="ECO:0000256" key="1">
    <source>
        <dbReference type="SAM" id="Phobius"/>
    </source>
</evidence>
<evidence type="ECO:0000313" key="3">
    <source>
        <dbReference type="Proteomes" id="UP000064967"/>
    </source>
</evidence>
<dbReference type="Gene3D" id="3.30.2090.10">
    <property type="entry name" value="Multidrug efflux transporter AcrB TolC docking domain, DN and DC subdomains"/>
    <property type="match status" value="2"/>
</dbReference>
<feature type="transmembrane region" description="Helical" evidence="1">
    <location>
        <begin position="12"/>
        <end position="31"/>
    </location>
</feature>
<dbReference type="Gene3D" id="1.20.1640.10">
    <property type="entry name" value="Multidrug efflux transporter AcrB transmembrane domain"/>
    <property type="match status" value="2"/>
</dbReference>
<keyword evidence="1" id="KW-0812">Transmembrane</keyword>
<dbReference type="Gene3D" id="3.30.70.1440">
    <property type="entry name" value="Multidrug efflux transporter AcrB pore domain"/>
    <property type="match status" value="1"/>
</dbReference>